<dbReference type="AlphaFoldDB" id="A0A1B1ALP6"/>
<reference evidence="1 2" key="1">
    <citation type="submission" date="2015-11" db="EMBL/GenBank/DDBJ databases">
        <title>Whole-Genome Sequence of Candidatus Oderbacter manganicum from the National Park Lower Oder Valley, Germany.</title>
        <authorList>
            <person name="Braun B."/>
            <person name="Liere K."/>
            <person name="Szewzyk U."/>
        </authorList>
    </citation>
    <scope>NUCLEOTIDE SEQUENCE [LARGE SCALE GENOMIC DNA]</scope>
    <source>
        <strain evidence="1 2">OTSz_A_272</strain>
    </source>
</reference>
<evidence type="ECO:0000313" key="2">
    <source>
        <dbReference type="Proteomes" id="UP000092498"/>
    </source>
</evidence>
<dbReference type="Pfam" id="PF14345">
    <property type="entry name" value="GDYXXLXY"/>
    <property type="match status" value="1"/>
</dbReference>
<evidence type="ECO:0008006" key="3">
    <source>
        <dbReference type="Google" id="ProtNLM"/>
    </source>
</evidence>
<dbReference type="OrthoDB" id="4868247at2"/>
<dbReference type="STRING" id="1759059.ATE48_17125"/>
<accession>A0A1B1ALP6</accession>
<dbReference type="InterPro" id="IPR025833">
    <property type="entry name" value="GDYXXLXY"/>
</dbReference>
<gene>
    <name evidence="1" type="ORF">ATE48_17125</name>
</gene>
<dbReference type="RefSeq" id="WP_066773707.1">
    <property type="nucleotide sequence ID" value="NZ_CP013244.1"/>
</dbReference>
<dbReference type="KEGG" id="cbot:ATE48_17125"/>
<evidence type="ECO:0000313" key="1">
    <source>
        <dbReference type="EMBL" id="ANP47508.1"/>
    </source>
</evidence>
<organism evidence="1 2">
    <name type="scientific">Candidatus Viadribacter manganicus</name>
    <dbReference type="NCBI Taxonomy" id="1759059"/>
    <lineage>
        <taxon>Bacteria</taxon>
        <taxon>Pseudomonadati</taxon>
        <taxon>Pseudomonadota</taxon>
        <taxon>Alphaproteobacteria</taxon>
        <taxon>Hyphomonadales</taxon>
        <taxon>Hyphomonadaceae</taxon>
        <taxon>Candidatus Viadribacter</taxon>
    </lineage>
</organism>
<dbReference type="InParanoid" id="A0A1B1ALP6"/>
<dbReference type="EMBL" id="CP013244">
    <property type="protein sequence ID" value="ANP47508.1"/>
    <property type="molecule type" value="Genomic_DNA"/>
</dbReference>
<keyword evidence="2" id="KW-1185">Reference proteome</keyword>
<sequence length="193" mass="20821">MKIAATHRIVAVASLCAAALIGLVISEGIARENGQEITLPMAAVDPRALLSGHFVQLSFTDRLEPSEVCPESGDWQWVALRPEANVYVAAGGALSREQAERLGPLAVKGTFSCSAPTPAQPGIEAMPGWLALDLGVDRFHINQGDAERIEMVLREQRAGEETRAFAILSVGHDGRARLRALLIDGERFELSWL</sequence>
<proteinExistence type="predicted"/>
<dbReference type="Proteomes" id="UP000092498">
    <property type="component" value="Chromosome"/>
</dbReference>
<protein>
    <recommendedName>
        <fullName evidence="3">GDYXXLXY domain-containing protein</fullName>
    </recommendedName>
</protein>
<name>A0A1B1ALP6_9PROT</name>